<dbReference type="GO" id="GO:0045259">
    <property type="term" value="C:proton-transporting ATP synthase complex"/>
    <property type="evidence" value="ECO:0007669"/>
    <property type="project" value="UniProtKB-KW"/>
</dbReference>
<dbReference type="InterPro" id="IPR045083">
    <property type="entry name" value="ATP_synth_F0_asu_bact/mt"/>
</dbReference>
<dbReference type="PROSITE" id="PS00449">
    <property type="entry name" value="ATPASE_A"/>
    <property type="match status" value="1"/>
</dbReference>
<dbReference type="Pfam" id="PF00119">
    <property type="entry name" value="ATP-synt_A"/>
    <property type="match status" value="1"/>
</dbReference>
<evidence type="ECO:0000256" key="3">
    <source>
        <dbReference type="ARBA" id="ARBA00006810"/>
    </source>
</evidence>
<keyword evidence="10" id="KW-0406">Ion transport</keyword>
<keyword evidence="5" id="KW-0813">Transport</keyword>
<evidence type="ECO:0000256" key="12">
    <source>
        <dbReference type="ARBA" id="ARBA00023310"/>
    </source>
</evidence>
<keyword evidence="7 14" id="KW-0812">Transmembrane</keyword>
<keyword evidence="11 14" id="KW-0472">Membrane</keyword>
<evidence type="ECO:0000256" key="13">
    <source>
        <dbReference type="RuleBase" id="RU004450"/>
    </source>
</evidence>
<evidence type="ECO:0000256" key="7">
    <source>
        <dbReference type="ARBA" id="ARBA00022692"/>
    </source>
</evidence>
<dbReference type="GeneID" id="76376945"/>
<dbReference type="InterPro" id="IPR023011">
    <property type="entry name" value="ATP_synth_F0_asu_AS"/>
</dbReference>
<evidence type="ECO:0000256" key="14">
    <source>
        <dbReference type="SAM" id="Phobius"/>
    </source>
</evidence>
<dbReference type="NCBIfam" id="TIGR01131">
    <property type="entry name" value="ATP_synt_6_or_A"/>
    <property type="match status" value="1"/>
</dbReference>
<organism evidence="15">
    <name type="scientific">Eupelmus anpingensis</name>
    <dbReference type="NCBI Taxonomy" id="2989843"/>
    <lineage>
        <taxon>Eukaryota</taxon>
        <taxon>Metazoa</taxon>
        <taxon>Ecdysozoa</taxon>
        <taxon>Arthropoda</taxon>
        <taxon>Hexapoda</taxon>
        <taxon>Insecta</taxon>
        <taxon>Pterygota</taxon>
        <taxon>Neoptera</taxon>
        <taxon>Endopterygota</taxon>
        <taxon>Hymenoptera</taxon>
        <taxon>Apocrita</taxon>
        <taxon>Proctotrupomorpha</taxon>
        <taxon>Chalcidoidea</taxon>
        <taxon>Eupelmidae</taxon>
        <taxon>Eupelminae</taxon>
        <taxon>Eupelmus</taxon>
    </lineage>
</organism>
<comment type="similarity">
    <text evidence="3">Belongs to the ATPase A chain family.</text>
</comment>
<dbReference type="PANTHER" id="PTHR11410:SF0">
    <property type="entry name" value="ATP SYNTHASE SUBUNIT A"/>
    <property type="match status" value="1"/>
</dbReference>
<keyword evidence="9 14" id="KW-1133">Transmembrane helix</keyword>
<comment type="subunit">
    <text evidence="4">F-type ATPases have 2 components, CF(1) - the catalytic core - and CF(0) - the membrane proton channel. CF(1) has five subunits: alpha(3), beta(3), gamma(1), delta(1), epsilon(1). CF(0) has three main subunits: a, b and c.</text>
</comment>
<feature type="transmembrane region" description="Helical" evidence="14">
    <location>
        <begin position="99"/>
        <end position="119"/>
    </location>
</feature>
<evidence type="ECO:0000256" key="8">
    <source>
        <dbReference type="ARBA" id="ARBA00022781"/>
    </source>
</evidence>
<evidence type="ECO:0000256" key="11">
    <source>
        <dbReference type="ARBA" id="ARBA00023136"/>
    </source>
</evidence>
<feature type="transmembrane region" description="Helical" evidence="14">
    <location>
        <begin position="182"/>
        <end position="215"/>
    </location>
</feature>
<evidence type="ECO:0000256" key="5">
    <source>
        <dbReference type="ARBA" id="ARBA00022448"/>
    </source>
</evidence>
<evidence type="ECO:0000256" key="1">
    <source>
        <dbReference type="ARBA" id="ARBA00002070"/>
    </source>
</evidence>
<evidence type="ECO:0000313" key="15">
    <source>
        <dbReference type="EMBL" id="UYR45774.1"/>
    </source>
</evidence>
<name>A0A9E8AAK9_9HYME</name>
<feature type="transmembrane region" description="Helical" evidence="14">
    <location>
        <begin position="21"/>
        <end position="38"/>
    </location>
</feature>
<dbReference type="CDD" id="cd00310">
    <property type="entry name" value="ATP-synt_Fo_a_6"/>
    <property type="match status" value="1"/>
</dbReference>
<gene>
    <name evidence="15" type="primary">atp6</name>
</gene>
<comment type="function">
    <text evidence="1">Mitochondrial membrane ATP synthase (F(1)F(0) ATP synthase or Complex V) produces ATP from ADP in the presence of a proton gradient across the membrane which is generated by electron transport complexes of the respiratory chain. F-type ATPases consist of two structural domains, F(1) - containing the extramembraneous catalytic core and F(0) - containing the membrane proton channel, linked together by a central stalk and a peripheral stalk. During catalysis, ATP synthesis in the catalytic domain of F(1) is coupled via a rotary mechanism of the central stalk subunits to proton translocation. Key component of the proton channel; it may play a direct role in the translocation of protons across the membrane.</text>
</comment>
<dbReference type="RefSeq" id="YP_010555745.1">
    <property type="nucleotide sequence ID" value="NC_068239.1"/>
</dbReference>
<feature type="transmembrane region" description="Helical" evidence="14">
    <location>
        <begin position="70"/>
        <end position="93"/>
    </location>
</feature>
<proteinExistence type="inferred from homology"/>
<dbReference type="GO" id="GO:0046933">
    <property type="term" value="F:proton-transporting ATP synthase activity, rotational mechanism"/>
    <property type="evidence" value="ECO:0007669"/>
    <property type="project" value="TreeGrafter"/>
</dbReference>
<geneLocation type="mitochondrion" evidence="15"/>
<dbReference type="PANTHER" id="PTHR11410">
    <property type="entry name" value="ATP SYNTHASE SUBUNIT A"/>
    <property type="match status" value="1"/>
</dbReference>
<dbReference type="EMBL" id="OP374147">
    <property type="protein sequence ID" value="UYR45774.1"/>
    <property type="molecule type" value="Genomic_DNA"/>
</dbReference>
<dbReference type="SUPFAM" id="SSF81336">
    <property type="entry name" value="F1F0 ATP synthase subunit A"/>
    <property type="match status" value="1"/>
</dbReference>
<reference evidence="15" key="1">
    <citation type="submission" date="2022-09" db="EMBL/GenBank/DDBJ databases">
        <authorList>
            <person name="Peng L."/>
        </authorList>
    </citation>
    <scope>NUCLEOTIDE SEQUENCE</scope>
</reference>
<keyword evidence="12" id="KW-0066">ATP synthesis</keyword>
<keyword evidence="6" id="KW-0138">CF(0)</keyword>
<dbReference type="AlphaFoldDB" id="A0A9E8AAK9"/>
<evidence type="ECO:0000256" key="9">
    <source>
        <dbReference type="ARBA" id="ARBA00022989"/>
    </source>
</evidence>
<accession>A0A9E8AAK9</accession>
<evidence type="ECO:0000256" key="4">
    <source>
        <dbReference type="ARBA" id="ARBA00011648"/>
    </source>
</evidence>
<keyword evidence="8" id="KW-0375">Hydrogen ion transport</keyword>
<evidence type="ECO:0000256" key="2">
    <source>
        <dbReference type="ARBA" id="ARBA00004141"/>
    </source>
</evidence>
<dbReference type="PRINTS" id="PR00123">
    <property type="entry name" value="ATPASEA"/>
</dbReference>
<dbReference type="Gene3D" id="1.20.120.220">
    <property type="entry name" value="ATP synthase, F0 complex, subunit A"/>
    <property type="match status" value="1"/>
</dbReference>
<dbReference type="InterPro" id="IPR000568">
    <property type="entry name" value="ATP_synth_F0_asu"/>
</dbReference>
<evidence type="ECO:0000256" key="6">
    <source>
        <dbReference type="ARBA" id="ARBA00022547"/>
    </source>
</evidence>
<evidence type="ECO:0000256" key="10">
    <source>
        <dbReference type="ARBA" id="ARBA00023065"/>
    </source>
</evidence>
<dbReference type="GO" id="GO:0005743">
    <property type="term" value="C:mitochondrial inner membrane"/>
    <property type="evidence" value="ECO:0007669"/>
    <property type="project" value="UniProtKB-SubCell"/>
</dbReference>
<dbReference type="InterPro" id="IPR035908">
    <property type="entry name" value="F0_ATP_A_sf"/>
</dbReference>
<protein>
    <recommendedName>
        <fullName evidence="13">ATP synthase subunit a</fullName>
    </recommendedName>
</protein>
<comment type="subcellular location">
    <subcellularLocation>
        <location evidence="2">Membrane</location>
        <topology evidence="2">Multi-pass membrane protein</topology>
    </subcellularLocation>
    <subcellularLocation>
        <location evidence="13">Mitochondrion inner membrane</location>
        <topology evidence="13">Multi-pass membrane protein</topology>
    </subcellularLocation>
</comment>
<keyword evidence="15" id="KW-0496">Mitochondrion</keyword>
<sequence length="224" mass="25857">MMMNLFSIFDPMTSMEYSMNWISLLLNLLFLPFMYWFIPSRWNMMFFLILKKLIVEFKMLLNFKKNLMNLLILLSVFLMIMFSNLLCMFPYIFSSSSHLIYSMSLSMILWISMILFGWIINTNHMFCHLVPQGTPVVLMSFMVIIETISNLIRPGTLAVRLSANMIAGHLLMTLISSTGNSLGLMLLFIMILIQSILVILELSVAVIQAYVFSILSTLYSAESM</sequence>